<dbReference type="STRING" id="1079994.SAMN04488565_0633"/>
<evidence type="ECO:0000313" key="1">
    <source>
        <dbReference type="EMBL" id="SDQ11522.1"/>
    </source>
</evidence>
<dbReference type="Proteomes" id="UP000182690">
    <property type="component" value="Unassembled WGS sequence"/>
</dbReference>
<evidence type="ECO:0000313" key="2">
    <source>
        <dbReference type="Proteomes" id="UP000182690"/>
    </source>
</evidence>
<protein>
    <submittedName>
        <fullName evidence="1">Uncharacterized protein</fullName>
    </submittedName>
</protein>
<sequence>MSTARSVSGELILAVADQDAAKIHTLLHEIATGHLNATTVILELAAACAGLAELARGEGWRDQMNLAILATQVDSQLDDTIRSEGME</sequence>
<dbReference type="AlphaFoldDB" id="A0A1H0Y8T5"/>
<organism evidence="1 2">
    <name type="scientific">Leucobacter chromiiresistens</name>
    <dbReference type="NCBI Taxonomy" id="1079994"/>
    <lineage>
        <taxon>Bacteria</taxon>
        <taxon>Bacillati</taxon>
        <taxon>Actinomycetota</taxon>
        <taxon>Actinomycetes</taxon>
        <taxon>Micrococcales</taxon>
        <taxon>Microbacteriaceae</taxon>
        <taxon>Leucobacter</taxon>
    </lineage>
</organism>
<dbReference type="EMBL" id="FNKB01000001">
    <property type="protein sequence ID" value="SDQ11522.1"/>
    <property type="molecule type" value="Genomic_DNA"/>
</dbReference>
<gene>
    <name evidence="1" type="ORF">SAMN04488565_0633</name>
</gene>
<name>A0A1H0Y8T5_9MICO</name>
<reference evidence="1 2" key="1">
    <citation type="submission" date="2016-10" db="EMBL/GenBank/DDBJ databases">
        <authorList>
            <person name="de Groot N.N."/>
        </authorList>
    </citation>
    <scope>NUCLEOTIDE SEQUENCE [LARGE SCALE GENOMIC DNA]</scope>
    <source>
        <strain evidence="1 2">DSM 22788</strain>
    </source>
</reference>
<dbReference type="OrthoDB" id="9961796at2"/>
<proteinExistence type="predicted"/>
<accession>A0A1H0Y8T5</accession>
<dbReference type="RefSeq" id="WP_010155591.1">
    <property type="nucleotide sequence ID" value="NZ_FNKB01000001.1"/>
</dbReference>